<gene>
    <name evidence="2" type="ORF">ACFR99_17390</name>
</gene>
<keyword evidence="3" id="KW-1185">Reference proteome</keyword>
<comment type="caution">
    <text evidence="2">The sequence shown here is derived from an EMBL/GenBank/DDBJ whole genome shotgun (WGS) entry which is preliminary data.</text>
</comment>
<evidence type="ECO:0000313" key="2">
    <source>
        <dbReference type="EMBL" id="MFD1565314.1"/>
    </source>
</evidence>
<feature type="compositionally biased region" description="Acidic residues" evidence="1">
    <location>
        <begin position="109"/>
        <end position="133"/>
    </location>
</feature>
<evidence type="ECO:0000313" key="3">
    <source>
        <dbReference type="Proteomes" id="UP001597076"/>
    </source>
</evidence>
<feature type="compositionally biased region" description="Low complexity" evidence="1">
    <location>
        <begin position="174"/>
        <end position="183"/>
    </location>
</feature>
<dbReference type="EMBL" id="JBHUDI010000011">
    <property type="protein sequence ID" value="MFD1565314.1"/>
    <property type="molecule type" value="Genomic_DNA"/>
</dbReference>
<dbReference type="RefSeq" id="WP_390290049.1">
    <property type="nucleotide sequence ID" value="NZ_JBHUDI010000011.1"/>
</dbReference>
<protein>
    <submittedName>
        <fullName evidence="2">Uncharacterized protein</fullName>
    </submittedName>
</protein>
<sequence length="241" mass="25797">MRELRTCDFCAADAVGTFEIVPPELEPTEAEQRRVVCCPDCRDRLETLLEPLLARAGVTDRDSTDNSRPAGDSVVTAADSATTTRSRTASSNATVTDAATDGSTASDAYDPESADSEADADAAESSADADEPNSDTATLDGGITLERDEQPDETVDDTANETADDIVDDTTDQASSSASRPRAYSKVIRLLRNREFPMKRSAVEELASGAYDLENDTAAAIVDYAIEDGEFVENRGKLRRP</sequence>
<organism evidence="2 3">
    <name type="scientific">Haloarchaeobius amylolyticus</name>
    <dbReference type="NCBI Taxonomy" id="1198296"/>
    <lineage>
        <taxon>Archaea</taxon>
        <taxon>Methanobacteriati</taxon>
        <taxon>Methanobacteriota</taxon>
        <taxon>Stenosarchaea group</taxon>
        <taxon>Halobacteria</taxon>
        <taxon>Halobacteriales</taxon>
        <taxon>Halorubellaceae</taxon>
        <taxon>Haloarchaeobius</taxon>
    </lineage>
</organism>
<proteinExistence type="predicted"/>
<feature type="region of interest" description="Disordered" evidence="1">
    <location>
        <begin position="58"/>
        <end position="183"/>
    </location>
</feature>
<name>A0ABD6BL57_9EURY</name>
<feature type="compositionally biased region" description="Acidic residues" evidence="1">
    <location>
        <begin position="149"/>
        <end position="171"/>
    </location>
</feature>
<dbReference type="Proteomes" id="UP001597076">
    <property type="component" value="Unassembled WGS sequence"/>
</dbReference>
<accession>A0ABD6BL57</accession>
<evidence type="ECO:0000256" key="1">
    <source>
        <dbReference type="SAM" id="MobiDB-lite"/>
    </source>
</evidence>
<feature type="compositionally biased region" description="Low complexity" evidence="1">
    <location>
        <begin position="72"/>
        <end position="108"/>
    </location>
</feature>
<dbReference type="AlphaFoldDB" id="A0ABD6BL57"/>
<reference evidence="2 3" key="1">
    <citation type="journal article" date="2019" name="Int. J. Syst. Evol. Microbiol.">
        <title>The Global Catalogue of Microorganisms (GCM) 10K type strain sequencing project: providing services to taxonomists for standard genome sequencing and annotation.</title>
        <authorList>
            <consortium name="The Broad Institute Genomics Platform"/>
            <consortium name="The Broad Institute Genome Sequencing Center for Infectious Disease"/>
            <person name="Wu L."/>
            <person name="Ma J."/>
        </authorList>
    </citation>
    <scope>NUCLEOTIDE SEQUENCE [LARGE SCALE GENOMIC DNA]</scope>
    <source>
        <strain evidence="2 3">CGMCC 1.12230</strain>
    </source>
</reference>